<dbReference type="InterPro" id="IPR036390">
    <property type="entry name" value="WH_DNA-bd_sf"/>
</dbReference>
<evidence type="ECO:0000313" key="2">
    <source>
        <dbReference type="Proteomes" id="UP000565262"/>
    </source>
</evidence>
<evidence type="ECO:0000313" key="1">
    <source>
        <dbReference type="EMBL" id="MBB1489394.1"/>
    </source>
</evidence>
<dbReference type="AlphaFoldDB" id="A0A839IXS3"/>
<dbReference type="SUPFAM" id="SSF46785">
    <property type="entry name" value="Winged helix' DNA-binding domain"/>
    <property type="match status" value="1"/>
</dbReference>
<name>A0A839IXS3_9GAMM</name>
<dbReference type="Pfam" id="PF25212">
    <property type="entry name" value="HVO_A0114"/>
    <property type="match status" value="1"/>
</dbReference>
<dbReference type="Proteomes" id="UP000565262">
    <property type="component" value="Unassembled WGS sequence"/>
</dbReference>
<dbReference type="Gene3D" id="1.10.10.10">
    <property type="entry name" value="Winged helix-like DNA-binding domain superfamily/Winged helix DNA-binding domain"/>
    <property type="match status" value="1"/>
</dbReference>
<reference evidence="1 2" key="1">
    <citation type="submission" date="2020-08" db="EMBL/GenBank/DDBJ databases">
        <title>Oceanospirillum sp. nov. isolated from marine sediment.</title>
        <authorList>
            <person name="Ji X."/>
        </authorList>
    </citation>
    <scope>NUCLEOTIDE SEQUENCE [LARGE SCALE GENOMIC DNA]</scope>
    <source>
        <strain evidence="1 2">D5</strain>
    </source>
</reference>
<accession>A0A839IXS3</accession>
<sequence length="117" mass="13323">MKRTIAIAKGEYKPRKNEPKVWFESVQSMAQVLSSENQELLRIIAEHKPRSITELEQISNRKKSNLSRTLKSLEKYNIVELCKGENGAVEPKVKATDFKVEFGLHYSHHDSSVAVAV</sequence>
<keyword evidence="2" id="KW-1185">Reference proteome</keyword>
<dbReference type="EMBL" id="JACJFM010000052">
    <property type="protein sequence ID" value="MBB1489394.1"/>
    <property type="molecule type" value="Genomic_DNA"/>
</dbReference>
<comment type="caution">
    <text evidence="1">The sequence shown here is derived from an EMBL/GenBank/DDBJ whole genome shotgun (WGS) entry which is preliminary data.</text>
</comment>
<dbReference type="InterPro" id="IPR036388">
    <property type="entry name" value="WH-like_DNA-bd_sf"/>
</dbReference>
<organism evidence="1 2">
    <name type="scientific">Oceanospirillum sediminis</name>
    <dbReference type="NCBI Taxonomy" id="2760088"/>
    <lineage>
        <taxon>Bacteria</taxon>
        <taxon>Pseudomonadati</taxon>
        <taxon>Pseudomonadota</taxon>
        <taxon>Gammaproteobacteria</taxon>
        <taxon>Oceanospirillales</taxon>
        <taxon>Oceanospirillaceae</taxon>
        <taxon>Oceanospirillum</taxon>
    </lineage>
</organism>
<protein>
    <submittedName>
        <fullName evidence="1">MarR family transcriptional regulator</fullName>
    </submittedName>
</protein>
<gene>
    <name evidence="1" type="ORF">H4O21_22545</name>
</gene>
<proteinExistence type="predicted"/>